<protein>
    <recommendedName>
        <fullName evidence="4">ATP-binding protein</fullName>
    </recommendedName>
</protein>
<organism evidence="2 3">
    <name type="scientific">Streptomyces katrae</name>
    <dbReference type="NCBI Taxonomy" id="68223"/>
    <lineage>
        <taxon>Bacteria</taxon>
        <taxon>Bacillati</taxon>
        <taxon>Actinomycetota</taxon>
        <taxon>Actinomycetes</taxon>
        <taxon>Kitasatosporales</taxon>
        <taxon>Streptomycetaceae</taxon>
        <taxon>Streptomyces</taxon>
    </lineage>
</organism>
<feature type="chain" id="PRO_5046430574" description="ATP-binding protein" evidence="1">
    <location>
        <begin position="32"/>
        <end position="124"/>
    </location>
</feature>
<sequence length="124" mass="12172">MARHAASDSSPHRLRAAGLSLSMAGAALAMAAGGAQASETHLQAAETDLNAAVAGIANPLGDLKVNPLAKTGVDPLDNGVATKVADFPAVGTTMVTGILTQGPSVKELPTAAVGSLLGPVLPKQ</sequence>
<evidence type="ECO:0008006" key="4">
    <source>
        <dbReference type="Google" id="ProtNLM"/>
    </source>
</evidence>
<comment type="caution">
    <text evidence="2">The sequence shown here is derived from an EMBL/GenBank/DDBJ whole genome shotgun (WGS) entry which is preliminary data.</text>
</comment>
<feature type="signal peptide" evidence="1">
    <location>
        <begin position="1"/>
        <end position="31"/>
    </location>
</feature>
<evidence type="ECO:0000313" key="2">
    <source>
        <dbReference type="EMBL" id="MDK9497358.1"/>
    </source>
</evidence>
<name>A0ABT7GUU5_9ACTN</name>
<accession>A0ABT7GUU5</accession>
<dbReference type="Proteomes" id="UP001223390">
    <property type="component" value="Unassembled WGS sequence"/>
</dbReference>
<evidence type="ECO:0000313" key="3">
    <source>
        <dbReference type="Proteomes" id="UP001223390"/>
    </source>
</evidence>
<dbReference type="EMBL" id="JASITI010000019">
    <property type="protein sequence ID" value="MDK9497358.1"/>
    <property type="molecule type" value="Genomic_DNA"/>
</dbReference>
<reference evidence="2 3" key="1">
    <citation type="submission" date="2023-05" db="EMBL/GenBank/DDBJ databases">
        <title>Sequencing and Assembly of Streptomyces sp. NP73.</title>
        <authorList>
            <person name="Konwar A.N."/>
            <person name="Saikia K."/>
            <person name="Thakur D."/>
        </authorList>
    </citation>
    <scope>NUCLEOTIDE SEQUENCE [LARGE SCALE GENOMIC DNA]</scope>
    <source>
        <strain evidence="2 3">NP73</strain>
    </source>
</reference>
<dbReference type="RefSeq" id="WP_285343180.1">
    <property type="nucleotide sequence ID" value="NZ_JASITI010000019.1"/>
</dbReference>
<evidence type="ECO:0000256" key="1">
    <source>
        <dbReference type="SAM" id="SignalP"/>
    </source>
</evidence>
<proteinExistence type="predicted"/>
<keyword evidence="1" id="KW-0732">Signal</keyword>
<keyword evidence="3" id="KW-1185">Reference proteome</keyword>
<gene>
    <name evidence="2" type="ORF">QEZ40_002016</name>
</gene>